<dbReference type="GO" id="GO:0000455">
    <property type="term" value="P:enzyme-directed rRNA pseudouridine synthesis"/>
    <property type="evidence" value="ECO:0007669"/>
    <property type="project" value="TreeGrafter"/>
</dbReference>
<dbReference type="CDD" id="cd02869">
    <property type="entry name" value="PseudoU_synth_RluA_like"/>
    <property type="match status" value="1"/>
</dbReference>
<dbReference type="GO" id="GO:0140098">
    <property type="term" value="F:catalytic activity, acting on RNA"/>
    <property type="evidence" value="ECO:0007669"/>
    <property type="project" value="UniProtKB-ARBA"/>
</dbReference>
<dbReference type="AlphaFoldDB" id="A0A7T7XS06"/>
<protein>
    <submittedName>
        <fullName evidence="3">RluA family pseudouridine synthase</fullName>
    </submittedName>
</protein>
<dbReference type="KEGG" id="bhc:JFL75_19515"/>
<dbReference type="GO" id="GO:0003723">
    <property type="term" value="F:RNA binding"/>
    <property type="evidence" value="ECO:0007669"/>
    <property type="project" value="InterPro"/>
</dbReference>
<accession>A0A7T7XS06</accession>
<dbReference type="PANTHER" id="PTHR21600:SF44">
    <property type="entry name" value="RIBOSOMAL LARGE SUBUNIT PSEUDOURIDINE SYNTHASE D"/>
    <property type="match status" value="1"/>
</dbReference>
<dbReference type="InterPro" id="IPR006145">
    <property type="entry name" value="PsdUridine_synth_RsuA/RluA"/>
</dbReference>
<dbReference type="Gene3D" id="3.30.2350.10">
    <property type="entry name" value="Pseudouridine synthase"/>
    <property type="match status" value="1"/>
</dbReference>
<evidence type="ECO:0000259" key="2">
    <source>
        <dbReference type="Pfam" id="PF00849"/>
    </source>
</evidence>
<dbReference type="PANTHER" id="PTHR21600">
    <property type="entry name" value="MITOCHONDRIAL RNA PSEUDOURIDINE SYNTHASE"/>
    <property type="match status" value="1"/>
</dbReference>
<reference evidence="3" key="1">
    <citation type="submission" date="2021-01" db="EMBL/GenBank/DDBJ databases">
        <title>Description of Breznakiella homolactica.</title>
        <authorList>
            <person name="Song Y."/>
            <person name="Brune A."/>
        </authorList>
    </citation>
    <scope>NUCLEOTIDE SEQUENCE</scope>
    <source>
        <strain evidence="3">RmG30</strain>
    </source>
</reference>
<dbReference type="InterPro" id="IPR020103">
    <property type="entry name" value="PsdUridine_synth_cat_dom_sf"/>
</dbReference>
<dbReference type="Proteomes" id="UP000595917">
    <property type="component" value="Chromosome"/>
</dbReference>
<dbReference type="EMBL" id="CP067089">
    <property type="protein sequence ID" value="QQO11444.1"/>
    <property type="molecule type" value="Genomic_DNA"/>
</dbReference>
<dbReference type="Pfam" id="PF00849">
    <property type="entry name" value="PseudoU_synth_2"/>
    <property type="match status" value="1"/>
</dbReference>
<sequence length="225" mass="25150">MLPGRLELLYEDRDLMVVNKPAGLLSVATSSERDRTVYWILSEYLRKKGEQRRPAAVHRLDRDTSGVMVWAKSGRIKQHLMERWNESVRERRYVALAEGRIAEEQGTINAPVGEISESRMTVTSTGSPAVTHWKTIRSGDFYTLLSLELGTGRRNQIRVHLSHIGNPIAGDAKYGAKTNPVGRLALHAESLVICHPRNGTVMRFSVPAPDSFVTAVKSSGPKKRH</sequence>
<keyword evidence="4" id="KW-1185">Reference proteome</keyword>
<dbReference type="GO" id="GO:0009982">
    <property type="term" value="F:pseudouridine synthase activity"/>
    <property type="evidence" value="ECO:0007669"/>
    <property type="project" value="InterPro"/>
</dbReference>
<dbReference type="SUPFAM" id="SSF55120">
    <property type="entry name" value="Pseudouridine synthase"/>
    <property type="match status" value="1"/>
</dbReference>
<evidence type="ECO:0000256" key="1">
    <source>
        <dbReference type="ARBA" id="ARBA00010876"/>
    </source>
</evidence>
<gene>
    <name evidence="3" type="ORF">JFL75_19515</name>
</gene>
<evidence type="ECO:0000313" key="3">
    <source>
        <dbReference type="EMBL" id="QQO11444.1"/>
    </source>
</evidence>
<proteinExistence type="inferred from homology"/>
<organism evidence="3 4">
    <name type="scientific">Breznakiella homolactica</name>
    <dbReference type="NCBI Taxonomy" id="2798577"/>
    <lineage>
        <taxon>Bacteria</taxon>
        <taxon>Pseudomonadati</taxon>
        <taxon>Spirochaetota</taxon>
        <taxon>Spirochaetia</taxon>
        <taxon>Spirochaetales</taxon>
        <taxon>Breznakiellaceae</taxon>
        <taxon>Breznakiella</taxon>
    </lineage>
</organism>
<evidence type="ECO:0000313" key="4">
    <source>
        <dbReference type="Proteomes" id="UP000595917"/>
    </source>
</evidence>
<name>A0A7T7XS06_9SPIR</name>
<feature type="domain" description="Pseudouridine synthase RsuA/RluA-like" evidence="2">
    <location>
        <begin position="14"/>
        <end position="163"/>
    </location>
</feature>
<dbReference type="InterPro" id="IPR050188">
    <property type="entry name" value="RluA_PseudoU_synthase"/>
</dbReference>
<comment type="similarity">
    <text evidence="1">Belongs to the pseudouridine synthase RluA family.</text>
</comment>